<proteinExistence type="predicted"/>
<accession>A0ABW1V5E7</accession>
<dbReference type="EMBL" id="JBHSTE010000003">
    <property type="protein sequence ID" value="MFC6333076.1"/>
    <property type="molecule type" value="Genomic_DNA"/>
</dbReference>
<dbReference type="RefSeq" id="WP_379234156.1">
    <property type="nucleotide sequence ID" value="NZ_JBHSTE010000003.1"/>
</dbReference>
<dbReference type="Proteomes" id="UP001596233">
    <property type="component" value="Unassembled WGS sequence"/>
</dbReference>
<keyword evidence="2" id="KW-1185">Reference proteome</keyword>
<name>A0ABW1V5E7_9BACL</name>
<organism evidence="1 2">
    <name type="scientific">Paenibacillus septentrionalis</name>
    <dbReference type="NCBI Taxonomy" id="429342"/>
    <lineage>
        <taxon>Bacteria</taxon>
        <taxon>Bacillati</taxon>
        <taxon>Bacillota</taxon>
        <taxon>Bacilli</taxon>
        <taxon>Bacillales</taxon>
        <taxon>Paenibacillaceae</taxon>
        <taxon>Paenibacillus</taxon>
    </lineage>
</organism>
<sequence length="68" mass="7791">MIFGPEENVDIKLGKIDGETNFIPNSKGELFVSMKNPERLFLETNELKLVIKEKESEVIVNAPFIIKR</sequence>
<protein>
    <submittedName>
        <fullName evidence="1">Uncharacterized protein</fullName>
    </submittedName>
</protein>
<gene>
    <name evidence="1" type="ORF">ACFP56_10610</name>
</gene>
<evidence type="ECO:0000313" key="1">
    <source>
        <dbReference type="EMBL" id="MFC6333076.1"/>
    </source>
</evidence>
<comment type="caution">
    <text evidence="1">The sequence shown here is derived from an EMBL/GenBank/DDBJ whole genome shotgun (WGS) entry which is preliminary data.</text>
</comment>
<reference evidence="2" key="1">
    <citation type="journal article" date="2019" name="Int. J. Syst. Evol. Microbiol.">
        <title>The Global Catalogue of Microorganisms (GCM) 10K type strain sequencing project: providing services to taxonomists for standard genome sequencing and annotation.</title>
        <authorList>
            <consortium name="The Broad Institute Genomics Platform"/>
            <consortium name="The Broad Institute Genome Sequencing Center for Infectious Disease"/>
            <person name="Wu L."/>
            <person name="Ma J."/>
        </authorList>
    </citation>
    <scope>NUCLEOTIDE SEQUENCE [LARGE SCALE GENOMIC DNA]</scope>
    <source>
        <strain evidence="2">PCU 280</strain>
    </source>
</reference>
<evidence type="ECO:0000313" key="2">
    <source>
        <dbReference type="Proteomes" id="UP001596233"/>
    </source>
</evidence>